<keyword evidence="2" id="KW-1185">Reference proteome</keyword>
<dbReference type="EnsemblMetazoa" id="MESCA004079-RA">
    <property type="protein sequence ID" value="MESCA004079-PA"/>
    <property type="gene ID" value="MESCA004079"/>
</dbReference>
<sequence>MKYLIFHLFRNYKFQRHQKTVIPLRKLDPTSNRLLPPGGFWAKLEEIFFELVSGTKFCNFYY</sequence>
<dbReference type="Proteomes" id="UP000015102">
    <property type="component" value="Unassembled WGS sequence"/>
</dbReference>
<evidence type="ECO:0000313" key="1">
    <source>
        <dbReference type="EnsemblMetazoa" id="MESCA004079-PA"/>
    </source>
</evidence>
<dbReference type="AlphaFoldDB" id="T1GKQ2"/>
<accession>T1GKQ2</accession>
<organism evidence="1 2">
    <name type="scientific">Megaselia scalaris</name>
    <name type="common">Humpbacked fly</name>
    <name type="synonym">Phora scalaris</name>
    <dbReference type="NCBI Taxonomy" id="36166"/>
    <lineage>
        <taxon>Eukaryota</taxon>
        <taxon>Metazoa</taxon>
        <taxon>Ecdysozoa</taxon>
        <taxon>Arthropoda</taxon>
        <taxon>Hexapoda</taxon>
        <taxon>Insecta</taxon>
        <taxon>Pterygota</taxon>
        <taxon>Neoptera</taxon>
        <taxon>Endopterygota</taxon>
        <taxon>Diptera</taxon>
        <taxon>Brachycera</taxon>
        <taxon>Muscomorpha</taxon>
        <taxon>Platypezoidea</taxon>
        <taxon>Phoridae</taxon>
        <taxon>Megaseliini</taxon>
        <taxon>Megaselia</taxon>
    </lineage>
</organism>
<reference evidence="1" key="2">
    <citation type="submission" date="2015-06" db="UniProtKB">
        <authorList>
            <consortium name="EnsemblMetazoa"/>
        </authorList>
    </citation>
    <scope>IDENTIFICATION</scope>
</reference>
<reference evidence="2" key="1">
    <citation type="submission" date="2013-02" db="EMBL/GenBank/DDBJ databases">
        <authorList>
            <person name="Hughes D."/>
        </authorList>
    </citation>
    <scope>NUCLEOTIDE SEQUENCE</scope>
    <source>
        <strain>Durham</strain>
        <strain evidence="2">NC isolate 2 -- Noor lab</strain>
    </source>
</reference>
<dbReference type="EMBL" id="CAQQ02112085">
    <property type="status" value="NOT_ANNOTATED_CDS"/>
    <property type="molecule type" value="Genomic_DNA"/>
</dbReference>
<dbReference type="HOGENOM" id="CLU_2906660_0_0_1"/>
<name>T1GKQ2_MEGSC</name>
<proteinExistence type="predicted"/>
<protein>
    <submittedName>
        <fullName evidence="1">Uncharacterized protein</fullName>
    </submittedName>
</protein>
<evidence type="ECO:0000313" key="2">
    <source>
        <dbReference type="Proteomes" id="UP000015102"/>
    </source>
</evidence>